<accession>A0ABT5FD39</accession>
<sequence>MNLLTNLTIRARLQVNAVVIALALLTLFALMLINLTKMNDLGQALVKVESLNSQVLMLRRNEKDFLARKELKYVDLFTKNSALLSKQIAELGVMTSDLGIKASELDTFAQISELYTKQFVEVSQFQQKVGLDSKDGLYGELRNAVHDVEDILNSNQTHRLLVDMLQLRRTEKDFMLRRDAKYLAVFDEQMTHFYKDIDNADLTGDTATRIKASLDIYKEKFLNLAKAEKAIGLNAQSGLLGQLRGTITQTEDSLSAIKSKLETSLEQAISTATITAIIVFIGAMIFVMVVVYYTSQSIISPILAVRNAISHIRTKKILPYLLKQKVKTNWLS</sequence>
<reference evidence="3 4" key="1">
    <citation type="submission" date="2023-01" db="EMBL/GenBank/DDBJ databases">
        <title>Psychrosphaera sp. nov., isolated from marine algae.</title>
        <authorList>
            <person name="Bayburt H."/>
            <person name="Choi B.J."/>
            <person name="Kim J.M."/>
            <person name="Choi D.G."/>
            <person name="Jeon C.O."/>
        </authorList>
    </citation>
    <scope>NUCLEOTIDE SEQUENCE [LARGE SCALE GENOMIC DNA]</scope>
    <source>
        <strain evidence="3 4">G1-22</strain>
    </source>
</reference>
<gene>
    <name evidence="3" type="ORF">PN838_12555</name>
</gene>
<feature type="transmembrane region" description="Helical" evidence="1">
    <location>
        <begin position="13"/>
        <end position="33"/>
    </location>
</feature>
<evidence type="ECO:0000313" key="4">
    <source>
        <dbReference type="Proteomes" id="UP001528411"/>
    </source>
</evidence>
<protein>
    <recommendedName>
        <fullName evidence="2">HBM domain-containing protein</fullName>
    </recommendedName>
</protein>
<name>A0ABT5FD39_9GAMM</name>
<organism evidence="3 4">
    <name type="scientific">Psychrosphaera algicola</name>
    <dbReference type="NCBI Taxonomy" id="3023714"/>
    <lineage>
        <taxon>Bacteria</taxon>
        <taxon>Pseudomonadati</taxon>
        <taxon>Pseudomonadota</taxon>
        <taxon>Gammaproteobacteria</taxon>
        <taxon>Alteromonadales</taxon>
        <taxon>Pseudoalteromonadaceae</taxon>
        <taxon>Psychrosphaera</taxon>
    </lineage>
</organism>
<feature type="transmembrane region" description="Helical" evidence="1">
    <location>
        <begin position="268"/>
        <end position="293"/>
    </location>
</feature>
<dbReference type="Proteomes" id="UP001528411">
    <property type="component" value="Unassembled WGS sequence"/>
</dbReference>
<keyword evidence="1" id="KW-0472">Membrane</keyword>
<feature type="domain" description="HBM" evidence="2">
    <location>
        <begin position="32"/>
        <end position="274"/>
    </location>
</feature>
<evidence type="ECO:0000256" key="1">
    <source>
        <dbReference type="SAM" id="Phobius"/>
    </source>
</evidence>
<dbReference type="RefSeq" id="WP_272180883.1">
    <property type="nucleotide sequence ID" value="NZ_JAQOMS010000002.1"/>
</dbReference>
<dbReference type="SMART" id="SM01358">
    <property type="entry name" value="HBM"/>
    <property type="match status" value="1"/>
</dbReference>
<dbReference type="EMBL" id="JAQOMS010000002">
    <property type="protein sequence ID" value="MDC2889455.1"/>
    <property type="molecule type" value="Genomic_DNA"/>
</dbReference>
<comment type="caution">
    <text evidence="3">The sequence shown here is derived from an EMBL/GenBank/DDBJ whole genome shotgun (WGS) entry which is preliminary data.</text>
</comment>
<evidence type="ECO:0000259" key="2">
    <source>
        <dbReference type="SMART" id="SM01358"/>
    </source>
</evidence>
<keyword evidence="4" id="KW-1185">Reference proteome</keyword>
<evidence type="ECO:0000313" key="3">
    <source>
        <dbReference type="EMBL" id="MDC2889455.1"/>
    </source>
</evidence>
<dbReference type="InterPro" id="IPR032255">
    <property type="entry name" value="HBM"/>
</dbReference>
<proteinExistence type="predicted"/>
<keyword evidence="1" id="KW-1133">Transmembrane helix</keyword>
<keyword evidence="1" id="KW-0812">Transmembrane</keyword>